<feature type="compositionally biased region" description="Basic residues" evidence="1">
    <location>
        <begin position="136"/>
        <end position="152"/>
    </location>
</feature>
<feature type="region of interest" description="Disordered" evidence="1">
    <location>
        <begin position="133"/>
        <end position="152"/>
    </location>
</feature>
<evidence type="ECO:0000313" key="4">
    <source>
        <dbReference type="Proteomes" id="UP001627154"/>
    </source>
</evidence>
<dbReference type="Pfam" id="PF11581">
    <property type="entry name" value="Argos"/>
    <property type="match status" value="1"/>
</dbReference>
<evidence type="ECO:0008006" key="5">
    <source>
        <dbReference type="Google" id="ProtNLM"/>
    </source>
</evidence>
<dbReference type="EMBL" id="JBJJXI010000034">
    <property type="protein sequence ID" value="KAL3402506.1"/>
    <property type="molecule type" value="Genomic_DNA"/>
</dbReference>
<dbReference type="Proteomes" id="UP001627154">
    <property type="component" value="Unassembled WGS sequence"/>
</dbReference>
<comment type="caution">
    <text evidence="3">The sequence shown here is derived from an EMBL/GenBank/DDBJ whole genome shotgun (WGS) entry which is preliminary data.</text>
</comment>
<evidence type="ECO:0000313" key="3">
    <source>
        <dbReference type="EMBL" id="KAL3402506.1"/>
    </source>
</evidence>
<feature type="compositionally biased region" description="Basic and acidic residues" evidence="1">
    <location>
        <begin position="84"/>
        <end position="99"/>
    </location>
</feature>
<organism evidence="3 4">
    <name type="scientific">Trichogramma kaykai</name>
    <dbReference type="NCBI Taxonomy" id="54128"/>
    <lineage>
        <taxon>Eukaryota</taxon>
        <taxon>Metazoa</taxon>
        <taxon>Ecdysozoa</taxon>
        <taxon>Arthropoda</taxon>
        <taxon>Hexapoda</taxon>
        <taxon>Insecta</taxon>
        <taxon>Pterygota</taxon>
        <taxon>Neoptera</taxon>
        <taxon>Endopterygota</taxon>
        <taxon>Hymenoptera</taxon>
        <taxon>Apocrita</taxon>
        <taxon>Proctotrupomorpha</taxon>
        <taxon>Chalcidoidea</taxon>
        <taxon>Trichogrammatidae</taxon>
        <taxon>Trichogramma</taxon>
    </lineage>
</organism>
<feature type="chain" id="PRO_5044849923" description="Protein giant-lens" evidence="2">
    <location>
        <begin position="25"/>
        <end position="383"/>
    </location>
</feature>
<accession>A0ABD2XCV6</accession>
<sequence length="383" mass="43260">MQLTTQTLFAALFILWRCSPTAEAVLSPESLLGLSFDDETGEELFRHLEAYSSSSTTTTTTTTPASIGISNQHRRHRNRQQQQHLRDNNELLHDDDYGNRNRIQHRQKDTTIVLIEDEAASTGNVHGSVSSVLSNGHHHNNNNRRHSTNKRRFNKDPVILYQSGSSEEDLPDCSEKNEVCSKVDLYGDPWIERQCRCQQGSQCSSSLHPDDGHTVVDKTRQYKLCEPVKRLPICRYFKDVTWTIAPGSDPNNSTIQKVNCRCRPGSVAYLLKRQFYMKDNGQPGFIYSFACSPQSRMRCQAKEPCRLFTVHKKTSSAQALAQGLEDVNASPLCMCQKGYRCPKRHTDPGSLPSPYYGEGMGVKVFSGHCVPQRHPPEPVYTLV</sequence>
<name>A0ABD2XCV6_9HYME</name>
<feature type="signal peptide" evidence="2">
    <location>
        <begin position="1"/>
        <end position="24"/>
    </location>
</feature>
<proteinExistence type="predicted"/>
<protein>
    <recommendedName>
        <fullName evidence="5">Protein giant-lens</fullName>
    </recommendedName>
</protein>
<gene>
    <name evidence="3" type="ORF">TKK_004456</name>
</gene>
<reference evidence="3 4" key="1">
    <citation type="journal article" date="2024" name="bioRxiv">
        <title>A reference genome for Trichogramma kaykai: A tiny desert-dwelling parasitoid wasp with competing sex-ratio distorters.</title>
        <authorList>
            <person name="Culotta J."/>
            <person name="Lindsey A.R."/>
        </authorList>
    </citation>
    <scope>NUCLEOTIDE SEQUENCE [LARGE SCALE GENOMIC DNA]</scope>
    <source>
        <strain evidence="3 4">KSX58</strain>
    </source>
</reference>
<dbReference type="Gene3D" id="2.20.20.160">
    <property type="match status" value="2"/>
</dbReference>
<keyword evidence="2" id="KW-0732">Signal</keyword>
<keyword evidence="4" id="KW-1185">Reference proteome</keyword>
<evidence type="ECO:0000256" key="1">
    <source>
        <dbReference type="SAM" id="MobiDB-lite"/>
    </source>
</evidence>
<dbReference type="AlphaFoldDB" id="A0ABD2XCV6"/>
<dbReference type="Gene3D" id="2.20.20.150">
    <property type="match status" value="1"/>
</dbReference>
<feature type="compositionally biased region" description="Low complexity" evidence="1">
    <location>
        <begin position="52"/>
        <end position="63"/>
    </location>
</feature>
<feature type="region of interest" description="Disordered" evidence="1">
    <location>
        <begin position="51"/>
        <end position="103"/>
    </location>
</feature>
<dbReference type="InterPro" id="IPR021633">
    <property type="entry name" value="Argos"/>
</dbReference>
<evidence type="ECO:0000256" key="2">
    <source>
        <dbReference type="SAM" id="SignalP"/>
    </source>
</evidence>